<evidence type="ECO:0000313" key="3">
    <source>
        <dbReference type="Proteomes" id="UP001163823"/>
    </source>
</evidence>
<sequence length="155" mass="18056">GKRQREEVVVSGSSIMFNDGLKNIKGFKEGEELGVAYIEVGCGCTSRKYGDLVGILRVYATGQFVIRCQCWERCEEEEGRMTPEEFEKHGRKEGPRDWKKNIWIHLDYEKVPLKKTQLLQYYKQSSNVANCNSSSKYVFHRDEFLVCYVCGNHRR</sequence>
<dbReference type="EMBL" id="JARAOO010000012">
    <property type="protein sequence ID" value="KAJ7948598.1"/>
    <property type="molecule type" value="Genomic_DNA"/>
</dbReference>
<dbReference type="Pfam" id="PF23292">
    <property type="entry name" value="SAND_ULT1"/>
    <property type="match status" value="1"/>
</dbReference>
<evidence type="ECO:0000313" key="2">
    <source>
        <dbReference type="EMBL" id="KAJ7948598.1"/>
    </source>
</evidence>
<feature type="non-terminal residue" evidence="2">
    <location>
        <position position="1"/>
    </location>
</feature>
<gene>
    <name evidence="2" type="ORF">O6P43_029049</name>
</gene>
<dbReference type="InterPro" id="IPR000770">
    <property type="entry name" value="SAND_dom"/>
</dbReference>
<dbReference type="Gene3D" id="3.10.390.10">
    <property type="entry name" value="SAND domain-like"/>
    <property type="match status" value="1"/>
</dbReference>
<dbReference type="KEGG" id="qsa:O6P43_029049"/>
<proteinExistence type="predicted"/>
<dbReference type="GO" id="GO:0003677">
    <property type="term" value="F:DNA binding"/>
    <property type="evidence" value="ECO:0007669"/>
    <property type="project" value="InterPro"/>
</dbReference>
<accession>A0AAD7PAN4</accession>
<dbReference type="GO" id="GO:0005634">
    <property type="term" value="C:nucleus"/>
    <property type="evidence" value="ECO:0007669"/>
    <property type="project" value="TreeGrafter"/>
</dbReference>
<evidence type="ECO:0000259" key="1">
    <source>
        <dbReference type="PROSITE" id="PS50864"/>
    </source>
</evidence>
<keyword evidence="3" id="KW-1185">Reference proteome</keyword>
<dbReference type="InterPro" id="IPR057011">
    <property type="entry name" value="ULT1/2_SAND"/>
</dbReference>
<dbReference type="GO" id="GO:0005829">
    <property type="term" value="C:cytosol"/>
    <property type="evidence" value="ECO:0007669"/>
    <property type="project" value="TreeGrafter"/>
</dbReference>
<dbReference type="InterPro" id="IPR020533">
    <property type="entry name" value="Developmental_reg_ULTRAPETALA"/>
</dbReference>
<protein>
    <submittedName>
        <fullName evidence="2">Protein ULTRAPETALA 1-like protein</fullName>
    </submittedName>
</protein>
<dbReference type="PANTHER" id="PTHR34053">
    <property type="entry name" value="PROTEIN ULTRAPETALA 1"/>
    <property type="match status" value="1"/>
</dbReference>
<feature type="domain" description="SAND" evidence="1">
    <location>
        <begin position="28"/>
        <end position="129"/>
    </location>
</feature>
<dbReference type="PANTHER" id="PTHR34053:SF2">
    <property type="entry name" value="SAND DOMAIN-CONTAINING PROTEIN"/>
    <property type="match status" value="1"/>
</dbReference>
<name>A0AAD7PAN4_QUISA</name>
<dbReference type="SUPFAM" id="SSF63763">
    <property type="entry name" value="SAND domain-like"/>
    <property type="match status" value="1"/>
</dbReference>
<organism evidence="2 3">
    <name type="scientific">Quillaja saponaria</name>
    <name type="common">Soap bark tree</name>
    <dbReference type="NCBI Taxonomy" id="32244"/>
    <lineage>
        <taxon>Eukaryota</taxon>
        <taxon>Viridiplantae</taxon>
        <taxon>Streptophyta</taxon>
        <taxon>Embryophyta</taxon>
        <taxon>Tracheophyta</taxon>
        <taxon>Spermatophyta</taxon>
        <taxon>Magnoliopsida</taxon>
        <taxon>eudicotyledons</taxon>
        <taxon>Gunneridae</taxon>
        <taxon>Pentapetalae</taxon>
        <taxon>rosids</taxon>
        <taxon>fabids</taxon>
        <taxon>Fabales</taxon>
        <taxon>Quillajaceae</taxon>
        <taxon>Quillaja</taxon>
    </lineage>
</organism>
<dbReference type="PROSITE" id="PS50864">
    <property type="entry name" value="SAND"/>
    <property type="match status" value="1"/>
</dbReference>
<dbReference type="Proteomes" id="UP001163823">
    <property type="component" value="Chromosome 12"/>
</dbReference>
<reference evidence="2" key="1">
    <citation type="journal article" date="2023" name="Science">
        <title>Elucidation of the pathway for biosynthesis of saponin adjuvants from the soapbark tree.</title>
        <authorList>
            <person name="Reed J."/>
            <person name="Orme A."/>
            <person name="El-Demerdash A."/>
            <person name="Owen C."/>
            <person name="Martin L.B.B."/>
            <person name="Misra R.C."/>
            <person name="Kikuchi S."/>
            <person name="Rejzek M."/>
            <person name="Martin A.C."/>
            <person name="Harkess A."/>
            <person name="Leebens-Mack J."/>
            <person name="Louveau T."/>
            <person name="Stephenson M.J."/>
            <person name="Osbourn A."/>
        </authorList>
    </citation>
    <scope>NUCLEOTIDE SEQUENCE</scope>
    <source>
        <strain evidence="2">S10</strain>
    </source>
</reference>
<comment type="caution">
    <text evidence="2">The sequence shown here is derived from an EMBL/GenBank/DDBJ whole genome shotgun (WGS) entry which is preliminary data.</text>
</comment>
<dbReference type="InterPro" id="IPR010919">
    <property type="entry name" value="SAND-like_dom_sf"/>
</dbReference>
<dbReference type="AlphaFoldDB" id="A0AAD7PAN4"/>